<dbReference type="Pfam" id="PF08811">
    <property type="entry name" value="DUF1800"/>
    <property type="match status" value="1"/>
</dbReference>
<evidence type="ECO:0008006" key="3">
    <source>
        <dbReference type="Google" id="ProtNLM"/>
    </source>
</evidence>
<dbReference type="AlphaFoldDB" id="A0A1K2IPD8"/>
<evidence type="ECO:0000313" key="1">
    <source>
        <dbReference type="EMBL" id="SFZ93563.1"/>
    </source>
</evidence>
<keyword evidence="2" id="KW-1185">Reference proteome</keyword>
<name>A0A1K2IPD8_9FLAO</name>
<dbReference type="OrthoDB" id="9772295at2"/>
<evidence type="ECO:0000313" key="2">
    <source>
        <dbReference type="Proteomes" id="UP000182544"/>
    </source>
</evidence>
<dbReference type="STRING" id="369401.SAMN05428642_103205"/>
<dbReference type="EMBL" id="FPKV01000003">
    <property type="protein sequence ID" value="SFZ93563.1"/>
    <property type="molecule type" value="Genomic_DNA"/>
</dbReference>
<gene>
    <name evidence="1" type="ORF">SAMN05428642_103205</name>
</gene>
<dbReference type="InterPro" id="IPR014917">
    <property type="entry name" value="DUF1800"/>
</dbReference>
<dbReference type="Proteomes" id="UP000182544">
    <property type="component" value="Unassembled WGS sequence"/>
</dbReference>
<reference evidence="1 2" key="1">
    <citation type="submission" date="2016-10" db="EMBL/GenBank/DDBJ databases">
        <authorList>
            <person name="de Groot N.N."/>
        </authorList>
    </citation>
    <scope>NUCLEOTIDE SEQUENCE [LARGE SCALE GENOMIC DNA]</scope>
    <source>
        <strain evidence="1 2">DSM 18180</strain>
    </source>
</reference>
<sequence length="453" mass="53138">MKKSVLWSLRLGFSSAQSKKIKTLGFEKFLSTSLNVKVDKNLPDCLKDEPKSFEDFRKLRKKTKNATAEKKKEFCSKQRKVAIQLQKWWLNKMMTSEYPLIESMVCFWHNHFVSTQQKVKVNYWIYQHHMILRNHAFGNFKTLTKQIIKSNAMISYLDNAKNRNNNFNENLSRELLELFTLGIGNYTEDDIKNGAKALAGLNYGEESGVYRRFIENNDTITYLGKTGFFKADDIIDIIFEQPEIPYLITKKLLQWFIEDEPKEEKVKELGDYFKSIDFEIQPLLTKMFTEAYADDLNVTKIKDPLRYIIQLKNEMNIDIEKPEHILFFLRQQGMELFNQPNVKGWDGGNGWLSSQTYLQRNNVADLLCMGKLIRGKKMENKTKPRINLYKSKMNNKEIIKSLTDNLVFEVNDDMQADLETILKYDFDASSPNANTVVLRLFNYIIKTPEFQVI</sequence>
<accession>A0A1K2IPD8</accession>
<proteinExistence type="predicted"/>
<protein>
    <recommendedName>
        <fullName evidence="3">DUF1800 domain-containing protein</fullName>
    </recommendedName>
</protein>
<organism evidence="1 2">
    <name type="scientific">Flaviramulus basaltis</name>
    <dbReference type="NCBI Taxonomy" id="369401"/>
    <lineage>
        <taxon>Bacteria</taxon>
        <taxon>Pseudomonadati</taxon>
        <taxon>Bacteroidota</taxon>
        <taxon>Flavobacteriia</taxon>
        <taxon>Flavobacteriales</taxon>
        <taxon>Flavobacteriaceae</taxon>
        <taxon>Flaviramulus</taxon>
    </lineage>
</organism>
<dbReference type="RefSeq" id="WP_072402839.1">
    <property type="nucleotide sequence ID" value="NZ_FPKV01000003.1"/>
</dbReference>